<evidence type="ECO:0000313" key="2">
    <source>
        <dbReference type="EMBL" id="ENO15486.1"/>
    </source>
</evidence>
<dbReference type="NCBIfam" id="TIGR03360">
    <property type="entry name" value="VI_minor_1"/>
    <property type="match status" value="1"/>
</dbReference>
<dbReference type="AlphaFoldDB" id="N6WV68"/>
<keyword evidence="1" id="KW-0732">Signal</keyword>
<evidence type="ECO:0000313" key="3">
    <source>
        <dbReference type="Proteomes" id="UP000013165"/>
    </source>
</evidence>
<dbReference type="eggNOG" id="ENOG5032RR9">
    <property type="taxonomic scope" value="Bacteria"/>
</dbReference>
<gene>
    <name evidence="2" type="primary">tagO</name>
    <name evidence="2" type="ORF">J057_09046</name>
</gene>
<dbReference type="PROSITE" id="PS51257">
    <property type="entry name" value="PROKAR_LIPOPROTEIN"/>
    <property type="match status" value="1"/>
</dbReference>
<feature type="chain" id="PRO_5004127296" evidence="1">
    <location>
        <begin position="24"/>
        <end position="217"/>
    </location>
</feature>
<protein>
    <submittedName>
        <fullName evidence="2">Type VI secretion system-associated protein TagO</fullName>
    </submittedName>
</protein>
<accession>N6WV68</accession>
<dbReference type="Proteomes" id="UP000013165">
    <property type="component" value="Unassembled WGS sequence"/>
</dbReference>
<keyword evidence="3" id="KW-1185">Reference proteome</keyword>
<dbReference type="Pfam" id="PF11319">
    <property type="entry name" value="VasI"/>
    <property type="match status" value="1"/>
</dbReference>
<proteinExistence type="predicted"/>
<dbReference type="EMBL" id="APLQ01000011">
    <property type="protein sequence ID" value="ENO15486.1"/>
    <property type="molecule type" value="Genomic_DNA"/>
</dbReference>
<evidence type="ECO:0000256" key="1">
    <source>
        <dbReference type="SAM" id="SignalP"/>
    </source>
</evidence>
<dbReference type="OrthoDB" id="7831428at2"/>
<dbReference type="HOGENOM" id="CLU_096110_0_0_6"/>
<dbReference type="InterPro" id="IPR017738">
    <property type="entry name" value="T6SS-assoc_VCA0118"/>
</dbReference>
<dbReference type="PATRIC" id="fig|626887.3.peg.1811"/>
<organism evidence="2 3">
    <name type="scientific">Marinobacter nanhaiticus D15-8W</name>
    <dbReference type="NCBI Taxonomy" id="626887"/>
    <lineage>
        <taxon>Bacteria</taxon>
        <taxon>Pseudomonadati</taxon>
        <taxon>Pseudomonadota</taxon>
        <taxon>Gammaproteobacteria</taxon>
        <taxon>Pseudomonadales</taxon>
        <taxon>Marinobacteraceae</taxon>
        <taxon>Marinobacter</taxon>
    </lineage>
</organism>
<dbReference type="RefSeq" id="WP_004579782.1">
    <property type="nucleotide sequence ID" value="NZ_AP028878.1"/>
</dbReference>
<comment type="caution">
    <text evidence="2">The sequence shown here is derived from an EMBL/GenBank/DDBJ whole genome shotgun (WGS) entry which is preliminary data.</text>
</comment>
<name>N6WV68_9GAMM</name>
<dbReference type="STRING" id="626887.J057_09046"/>
<feature type="signal peptide" evidence="1">
    <location>
        <begin position="1"/>
        <end position="23"/>
    </location>
</feature>
<reference evidence="2 3" key="1">
    <citation type="journal article" date="2013" name="Genome Announc.">
        <title>Genome Sequence of the Polycyclic Aromatic Hydrocarbon-Degrading Bacterium Strain Marinobacter nanhaiticus D15-8WT.</title>
        <authorList>
            <person name="Cui Z."/>
            <person name="Gao W."/>
            <person name="Li Q."/>
            <person name="Xu G."/>
            <person name="Zheng L."/>
        </authorList>
    </citation>
    <scope>NUCLEOTIDE SEQUENCE [LARGE SCALE GENOMIC DNA]</scope>
    <source>
        <strain evidence="2 3">D15-8W</strain>
    </source>
</reference>
<sequence>MKSIKQYTLWAALMVGCSGVASGTPADDAFMAAQECTQETARLERLACFDAVFETPVHAEAEAQAVMPGRQPNEWLAAYAQETRRTPEDGALRGQGDAGEMVTLPALGAVPPRPLLTVRCDNNITHFALMLPKPTSAERVRMTLTSGATRQAQMWRVRDDGFVVSGGRGLPAIDTIKTLINASSLALAAGESAVDGLVFDLAGLREALGPLRKQCGW</sequence>